<evidence type="ECO:0000256" key="1">
    <source>
        <dbReference type="SAM" id="MobiDB-lite"/>
    </source>
</evidence>
<evidence type="ECO:0000313" key="3">
    <source>
        <dbReference type="Proteomes" id="UP000003824"/>
    </source>
</evidence>
<proteinExistence type="predicted"/>
<protein>
    <submittedName>
        <fullName evidence="2">Predicted protein</fullName>
    </submittedName>
</protein>
<reference evidence="3" key="1">
    <citation type="submission" date="2008-12" db="EMBL/GenBank/DDBJ databases">
        <title>Annotation of Streptomyces ghanaensis ATCC 14672.</title>
        <authorList>
            <consortium name="The Broad Institute Genome Sequencing Platform"/>
            <consortium name="Broad Institute Microbial Sequencing Center"/>
            <person name="Fischbach M."/>
            <person name="Ward D."/>
            <person name="Young S."/>
            <person name="Kodira C.D."/>
            <person name="Zeng Q."/>
            <person name="Koehrsen M."/>
            <person name="Godfrey P."/>
            <person name="Alvarado L."/>
            <person name="Berlin A.M."/>
            <person name="Borenstein D."/>
            <person name="Chen Z."/>
            <person name="Engels R."/>
            <person name="Freedman E."/>
            <person name="Gellesch M."/>
            <person name="Goldberg J."/>
            <person name="Griggs A."/>
            <person name="Gujja S."/>
            <person name="Heiman D.I."/>
            <person name="Hepburn T.A."/>
            <person name="Howarth C."/>
            <person name="Jen D."/>
            <person name="Larson L."/>
            <person name="Lewis B."/>
            <person name="Mehta T."/>
            <person name="Park D."/>
            <person name="Pearson M."/>
            <person name="Roberts A."/>
            <person name="Saif S."/>
            <person name="Shea T.D."/>
            <person name="Shenoy N."/>
            <person name="Sisk P."/>
            <person name="Stolte C."/>
            <person name="Sykes S.N."/>
            <person name="Walk T."/>
            <person name="White J."/>
            <person name="Yandava C."/>
            <person name="Straight P."/>
            <person name="Clardy J."/>
            <person name="Hung D."/>
            <person name="Kolter R."/>
            <person name="Mekalanos J."/>
            <person name="Walker S."/>
            <person name="Walsh C.T."/>
            <person name="Wieland B.L.C."/>
            <person name="Ilzarbe M."/>
            <person name="Galagan J."/>
            <person name="Nusbaum C."/>
            <person name="Birren B."/>
        </authorList>
    </citation>
    <scope>NUCLEOTIDE SEQUENCE [LARGE SCALE GENOMIC DNA]</scope>
    <source>
        <strain evidence="3">ATCC 14672 / DSM 40746 / JCM 4963 / KCTC 9882 / NRRL B-12104 / FH 1290</strain>
    </source>
</reference>
<dbReference type="EMBL" id="DS999641">
    <property type="protein sequence ID" value="EFE70052.2"/>
    <property type="molecule type" value="Genomic_DNA"/>
</dbReference>
<accession>D6A9L8</accession>
<dbReference type="AlphaFoldDB" id="D6A9L8"/>
<feature type="compositionally biased region" description="Basic and acidic residues" evidence="1">
    <location>
        <begin position="36"/>
        <end position="45"/>
    </location>
</feature>
<dbReference type="Proteomes" id="UP000003824">
    <property type="component" value="Unassembled WGS sequence"/>
</dbReference>
<feature type="region of interest" description="Disordered" evidence="1">
    <location>
        <begin position="17"/>
        <end position="82"/>
    </location>
</feature>
<organism evidence="2 3">
    <name type="scientific">Streptomyces viridosporus (strain ATCC 14672 / DSM 40746 / JCM 4963 / KCTC 9882 / NRRL B-12104 / FH 1290)</name>
    <name type="common">Streptomyces ghanaensis</name>
    <dbReference type="NCBI Taxonomy" id="566461"/>
    <lineage>
        <taxon>Bacteria</taxon>
        <taxon>Bacillati</taxon>
        <taxon>Actinomycetota</taxon>
        <taxon>Actinomycetes</taxon>
        <taxon>Kitasatosporales</taxon>
        <taxon>Streptomycetaceae</taxon>
        <taxon>Streptomyces</taxon>
    </lineage>
</organism>
<sequence length="82" mass="8978">MSGMRSLSGYVNLVAALAPRSPTGGITMAKNKNRDRKQPQAERARRASQPAAMETPDEQRTTEATPGEVGRGKNRQKRFGHN</sequence>
<evidence type="ECO:0000313" key="2">
    <source>
        <dbReference type="EMBL" id="EFE70052.2"/>
    </source>
</evidence>
<name>D6A9L8_STRV1</name>
<feature type="compositionally biased region" description="Basic residues" evidence="1">
    <location>
        <begin position="72"/>
        <end position="82"/>
    </location>
</feature>
<gene>
    <name evidence="2" type="ORF">SSFG_05295</name>
</gene>